<keyword evidence="12" id="KW-1185">Reference proteome</keyword>
<feature type="region of interest" description="Disordered" evidence="8">
    <location>
        <begin position="149"/>
        <end position="173"/>
    </location>
</feature>
<evidence type="ECO:0000256" key="2">
    <source>
        <dbReference type="ARBA" id="ARBA00022617"/>
    </source>
</evidence>
<dbReference type="Pfam" id="PF00141">
    <property type="entry name" value="peroxidase"/>
    <property type="match status" value="1"/>
</dbReference>
<keyword evidence="1 7" id="KW-0575">Peroxidase</keyword>
<dbReference type="EMBL" id="MU155189">
    <property type="protein sequence ID" value="KAF9480740.1"/>
    <property type="molecule type" value="Genomic_DNA"/>
</dbReference>
<evidence type="ECO:0000256" key="8">
    <source>
        <dbReference type="SAM" id="MobiDB-lite"/>
    </source>
</evidence>
<evidence type="ECO:0000256" key="9">
    <source>
        <dbReference type="SAM" id="Phobius"/>
    </source>
</evidence>
<feature type="domain" description="Plant heme peroxidase family profile" evidence="10">
    <location>
        <begin position="33"/>
        <end position="263"/>
    </location>
</feature>
<evidence type="ECO:0000256" key="6">
    <source>
        <dbReference type="RuleBase" id="RU004241"/>
    </source>
</evidence>
<gene>
    <name evidence="11" type="ORF">BDN70DRAFT_856326</name>
</gene>
<keyword evidence="9" id="KW-1133">Transmembrane helix</keyword>
<sequence length="652" mass="69119">MLPLKERIRLAIVASAFLSTVAAYTWPSPQYDALEEFLYEGIDKTGVPIATLASGCLSRLFNGGPTINAEWLRLAYHDMATHNITDGTGGLDASIYYELLRAENVGAGMKDTLVDFRQSFNKYVSRADVLAMGAIWGVAGCSGPPIRYRGGRKDASGAGRPGVPEPQQDLQSHKDSFKLQGFNETEMIALVACGHTVGAVRAADFPTIVADKKGTNPTVGSFDTTTKYDNVVVTEYLRGTTKNPLVVNANTTVLSDLRIFSSDGNVTMKRQVYVMLVLISLNIGLHPRSMQSPSDFAITCQNLLERMLNTVPADVQLTDEITLLPFKVKVAELIVNNTDVIFNAIARVSFFSPSNSTRSLNYVKLFWCDRIGPNADCADGTANFANNVGSVLPGVTSPLTDALNTSFQSYHFHTPVAPTSSVAKFWFGVLDSGKAAKDTVLQANGGDGYLIPHDMVISVPELGFASTSSSLVVNEPAATDFGMVKTNTTPSLVEMRIYDNNIAVSPGGNVTIPDPLNFTTTLKPLSLPSVGGYNFWVGNFSDALGQSTVDFAVEVDGRRYELDFVQSPLRFGPISGLGGDFSKVGKVNLTEAMTGGQVNTTVGSNGNGTLVAPGGSSSGGSGVGGSSGAIKLSFGWTLLAGVLATLVGFGVG</sequence>
<dbReference type="Proteomes" id="UP000807469">
    <property type="component" value="Unassembled WGS sequence"/>
</dbReference>
<dbReference type="GO" id="GO:0042744">
    <property type="term" value="P:hydrogen peroxide catabolic process"/>
    <property type="evidence" value="ECO:0007669"/>
    <property type="project" value="TreeGrafter"/>
</dbReference>
<keyword evidence="5" id="KW-0408">Iron</keyword>
<keyword evidence="9" id="KW-0472">Membrane</keyword>
<evidence type="ECO:0000256" key="1">
    <source>
        <dbReference type="ARBA" id="ARBA00022559"/>
    </source>
</evidence>
<accession>A0A9P5Z625</accession>
<keyword evidence="3" id="KW-0479">Metal-binding</keyword>
<dbReference type="PANTHER" id="PTHR31356:SF53">
    <property type="entry name" value="HEME PEROXIDASE"/>
    <property type="match status" value="1"/>
</dbReference>
<evidence type="ECO:0000256" key="3">
    <source>
        <dbReference type="ARBA" id="ARBA00022723"/>
    </source>
</evidence>
<feature type="transmembrane region" description="Helical" evidence="9">
    <location>
        <begin position="633"/>
        <end position="651"/>
    </location>
</feature>
<dbReference type="PRINTS" id="PR00458">
    <property type="entry name" value="PEROXIDASE"/>
</dbReference>
<comment type="similarity">
    <text evidence="6">Belongs to the peroxidase family.</text>
</comment>
<dbReference type="SUPFAM" id="SSF48113">
    <property type="entry name" value="Heme-dependent peroxidases"/>
    <property type="match status" value="1"/>
</dbReference>
<dbReference type="GO" id="GO:0046872">
    <property type="term" value="F:metal ion binding"/>
    <property type="evidence" value="ECO:0007669"/>
    <property type="project" value="UniProtKB-UniRule"/>
</dbReference>
<keyword evidence="2" id="KW-0349">Heme</keyword>
<name>A0A9P5Z625_9AGAR</name>
<dbReference type="InterPro" id="IPR002016">
    <property type="entry name" value="Haem_peroxidase"/>
</dbReference>
<evidence type="ECO:0000256" key="7">
    <source>
        <dbReference type="RuleBase" id="RU363051"/>
    </source>
</evidence>
<evidence type="ECO:0000259" key="10">
    <source>
        <dbReference type="PROSITE" id="PS50873"/>
    </source>
</evidence>
<dbReference type="Gene3D" id="1.10.420.10">
    <property type="entry name" value="Peroxidase, domain 2"/>
    <property type="match status" value="1"/>
</dbReference>
<dbReference type="GO" id="GO:0020037">
    <property type="term" value="F:heme binding"/>
    <property type="evidence" value="ECO:0007669"/>
    <property type="project" value="UniProtKB-UniRule"/>
</dbReference>
<dbReference type="GO" id="GO:0004601">
    <property type="term" value="F:peroxidase activity"/>
    <property type="evidence" value="ECO:0007669"/>
    <property type="project" value="UniProtKB-KW"/>
</dbReference>
<dbReference type="InterPro" id="IPR044831">
    <property type="entry name" value="Ccp1-like"/>
</dbReference>
<dbReference type="EC" id="1.11.1.-" evidence="7"/>
<evidence type="ECO:0000313" key="11">
    <source>
        <dbReference type="EMBL" id="KAF9480740.1"/>
    </source>
</evidence>
<dbReference type="InterPro" id="IPR010255">
    <property type="entry name" value="Haem_peroxidase_sf"/>
</dbReference>
<dbReference type="OrthoDB" id="5985073at2759"/>
<organism evidence="11 12">
    <name type="scientific">Pholiota conissans</name>
    <dbReference type="NCBI Taxonomy" id="109636"/>
    <lineage>
        <taxon>Eukaryota</taxon>
        <taxon>Fungi</taxon>
        <taxon>Dikarya</taxon>
        <taxon>Basidiomycota</taxon>
        <taxon>Agaricomycotina</taxon>
        <taxon>Agaricomycetes</taxon>
        <taxon>Agaricomycetidae</taxon>
        <taxon>Agaricales</taxon>
        <taxon>Agaricineae</taxon>
        <taxon>Strophariaceae</taxon>
        <taxon>Pholiota</taxon>
    </lineage>
</organism>
<evidence type="ECO:0000256" key="5">
    <source>
        <dbReference type="ARBA" id="ARBA00023004"/>
    </source>
</evidence>
<dbReference type="PROSITE" id="PS50873">
    <property type="entry name" value="PEROXIDASE_4"/>
    <property type="match status" value="1"/>
</dbReference>
<reference evidence="11" key="1">
    <citation type="submission" date="2020-11" db="EMBL/GenBank/DDBJ databases">
        <authorList>
            <consortium name="DOE Joint Genome Institute"/>
            <person name="Ahrendt S."/>
            <person name="Riley R."/>
            <person name="Andreopoulos W."/>
            <person name="Labutti K."/>
            <person name="Pangilinan J."/>
            <person name="Ruiz-Duenas F.J."/>
            <person name="Barrasa J.M."/>
            <person name="Sanchez-Garcia M."/>
            <person name="Camarero S."/>
            <person name="Miyauchi S."/>
            <person name="Serrano A."/>
            <person name="Linde D."/>
            <person name="Babiker R."/>
            <person name="Drula E."/>
            <person name="Ayuso-Fernandez I."/>
            <person name="Pacheco R."/>
            <person name="Padilla G."/>
            <person name="Ferreira P."/>
            <person name="Barriuso J."/>
            <person name="Kellner H."/>
            <person name="Castanera R."/>
            <person name="Alfaro M."/>
            <person name="Ramirez L."/>
            <person name="Pisabarro A.G."/>
            <person name="Kuo A."/>
            <person name="Tritt A."/>
            <person name="Lipzen A."/>
            <person name="He G."/>
            <person name="Yan M."/>
            <person name="Ng V."/>
            <person name="Cullen D."/>
            <person name="Martin F."/>
            <person name="Rosso M.-N."/>
            <person name="Henrissat B."/>
            <person name="Hibbett D."/>
            <person name="Martinez A.T."/>
            <person name="Grigoriev I.V."/>
        </authorList>
    </citation>
    <scope>NUCLEOTIDE SEQUENCE</scope>
    <source>
        <strain evidence="11">CIRM-BRFM 674</strain>
    </source>
</reference>
<comment type="caution">
    <text evidence="11">The sequence shown here is derived from an EMBL/GenBank/DDBJ whole genome shotgun (WGS) entry which is preliminary data.</text>
</comment>
<proteinExistence type="inferred from homology"/>
<dbReference type="GO" id="GO:0034599">
    <property type="term" value="P:cellular response to oxidative stress"/>
    <property type="evidence" value="ECO:0007669"/>
    <property type="project" value="InterPro"/>
</dbReference>
<keyword evidence="9" id="KW-0812">Transmembrane</keyword>
<dbReference type="Gene3D" id="1.10.520.10">
    <property type="match status" value="1"/>
</dbReference>
<protein>
    <recommendedName>
        <fullName evidence="7">Peroxidase</fullName>
        <ecNumber evidence="7">1.11.1.-</ecNumber>
    </recommendedName>
</protein>
<dbReference type="PANTHER" id="PTHR31356">
    <property type="entry name" value="THYLAKOID LUMENAL 29 KDA PROTEIN, CHLOROPLASTIC-RELATED"/>
    <property type="match status" value="1"/>
</dbReference>
<dbReference type="AlphaFoldDB" id="A0A9P5Z625"/>
<keyword evidence="4 7" id="KW-0560">Oxidoreductase</keyword>
<evidence type="ECO:0000256" key="4">
    <source>
        <dbReference type="ARBA" id="ARBA00023002"/>
    </source>
</evidence>
<evidence type="ECO:0000313" key="12">
    <source>
        <dbReference type="Proteomes" id="UP000807469"/>
    </source>
</evidence>
<dbReference type="GO" id="GO:0000302">
    <property type="term" value="P:response to reactive oxygen species"/>
    <property type="evidence" value="ECO:0007669"/>
    <property type="project" value="TreeGrafter"/>
</dbReference>